<proteinExistence type="predicted"/>
<keyword evidence="3" id="KW-1185">Reference proteome</keyword>
<dbReference type="Proteomes" id="UP000077202">
    <property type="component" value="Unassembled WGS sequence"/>
</dbReference>
<name>A0A176WRX9_MARPO</name>
<protein>
    <submittedName>
        <fullName evidence="2">Uncharacterized protein</fullName>
    </submittedName>
</protein>
<sequence length="204" mass="23124">MSVGVGASPKAAVPQTLTVVNGFRLVCRSVLSLRSRSRRRSSVPPKAHLSVPPEALSRRQTVQSRYPQSNESYVEIVRNRTRMKIAVATEVAAKERKSQPTEARHQTLQKRLAEEVEKRRHSEQICECLQEDVESVKCASVDLLNRLESCRTAYDAESLKVDELLAAAEKEQEYQIESTVRAKKLTEYEAARILDLEFIEKLET</sequence>
<comment type="caution">
    <text evidence="2">The sequence shown here is derived from an EMBL/GenBank/DDBJ whole genome shotgun (WGS) entry which is preliminary data.</text>
</comment>
<evidence type="ECO:0000256" key="1">
    <source>
        <dbReference type="SAM" id="MobiDB-lite"/>
    </source>
</evidence>
<evidence type="ECO:0000313" key="3">
    <source>
        <dbReference type="Proteomes" id="UP000077202"/>
    </source>
</evidence>
<reference evidence="2" key="1">
    <citation type="submission" date="2016-03" db="EMBL/GenBank/DDBJ databases">
        <title>Mechanisms controlling the formation of the plant cell surface in tip-growing cells are functionally conserved among land plants.</title>
        <authorList>
            <person name="Honkanen S."/>
            <person name="Jones V.A."/>
            <person name="Morieri G."/>
            <person name="Champion C."/>
            <person name="Hetherington A.J."/>
            <person name="Kelly S."/>
            <person name="Saint-Marcoux D."/>
            <person name="Proust H."/>
            <person name="Prescott H."/>
            <person name="Dolan L."/>
        </authorList>
    </citation>
    <scope>NUCLEOTIDE SEQUENCE [LARGE SCALE GENOMIC DNA]</scope>
    <source>
        <tissue evidence="2">Whole gametophyte</tissue>
    </source>
</reference>
<gene>
    <name evidence="2" type="ORF">AXG93_3104s1120</name>
</gene>
<dbReference type="EMBL" id="LVLJ01000286">
    <property type="protein sequence ID" value="OAE35032.1"/>
    <property type="molecule type" value="Genomic_DNA"/>
</dbReference>
<evidence type="ECO:0000313" key="2">
    <source>
        <dbReference type="EMBL" id="OAE35032.1"/>
    </source>
</evidence>
<organism evidence="2 3">
    <name type="scientific">Marchantia polymorpha subsp. ruderalis</name>
    <dbReference type="NCBI Taxonomy" id="1480154"/>
    <lineage>
        <taxon>Eukaryota</taxon>
        <taxon>Viridiplantae</taxon>
        <taxon>Streptophyta</taxon>
        <taxon>Embryophyta</taxon>
        <taxon>Marchantiophyta</taxon>
        <taxon>Marchantiopsida</taxon>
        <taxon>Marchantiidae</taxon>
        <taxon>Marchantiales</taxon>
        <taxon>Marchantiaceae</taxon>
        <taxon>Marchantia</taxon>
    </lineage>
</organism>
<dbReference type="AlphaFoldDB" id="A0A176WRX9"/>
<accession>A0A176WRX9</accession>
<feature type="region of interest" description="Disordered" evidence="1">
    <location>
        <begin position="36"/>
        <end position="64"/>
    </location>
</feature>